<dbReference type="EMBL" id="MFSP01000124">
    <property type="protein sequence ID" value="OGI64692.1"/>
    <property type="molecule type" value="Genomic_DNA"/>
</dbReference>
<reference evidence="2 3" key="1">
    <citation type="journal article" date="2016" name="Nat. Commun.">
        <title>Thousands of microbial genomes shed light on interconnected biogeochemical processes in an aquifer system.</title>
        <authorList>
            <person name="Anantharaman K."/>
            <person name="Brown C.T."/>
            <person name="Hug L.A."/>
            <person name="Sharon I."/>
            <person name="Castelle C.J."/>
            <person name="Probst A.J."/>
            <person name="Thomas B.C."/>
            <person name="Singh A."/>
            <person name="Wilkins M.J."/>
            <person name="Karaoz U."/>
            <person name="Brodie E.L."/>
            <person name="Williams K.H."/>
            <person name="Hubbard S.S."/>
            <person name="Banfield J.F."/>
        </authorList>
    </citation>
    <scope>NUCLEOTIDE SEQUENCE [LARGE SCALE GENOMIC DNA]</scope>
</reference>
<evidence type="ECO:0000313" key="3">
    <source>
        <dbReference type="Proteomes" id="UP000179076"/>
    </source>
</evidence>
<gene>
    <name evidence="2" type="ORF">A2W18_04210</name>
</gene>
<name>A0A1F6V4Z5_9PROT</name>
<dbReference type="Proteomes" id="UP000179076">
    <property type="component" value="Unassembled WGS sequence"/>
</dbReference>
<proteinExistence type="predicted"/>
<comment type="caution">
    <text evidence="2">The sequence shown here is derived from an EMBL/GenBank/DDBJ whole genome shotgun (WGS) entry which is preliminary data.</text>
</comment>
<feature type="region of interest" description="Disordered" evidence="1">
    <location>
        <begin position="57"/>
        <end position="76"/>
    </location>
</feature>
<sequence length="76" mass="8282">MITANINYSVDTGVKPVAESHGPGNIYYRNTGTHESRAIPINDGRARLHFSIDAGCRNSQASQRNLSPTNNRITSP</sequence>
<protein>
    <submittedName>
        <fullName evidence="2">Uncharacterized protein</fullName>
    </submittedName>
</protein>
<evidence type="ECO:0000256" key="1">
    <source>
        <dbReference type="SAM" id="MobiDB-lite"/>
    </source>
</evidence>
<evidence type="ECO:0000313" key="2">
    <source>
        <dbReference type="EMBL" id="OGI64692.1"/>
    </source>
</evidence>
<organism evidence="2 3">
    <name type="scientific">Candidatus Muproteobacteria bacterium RBG_16_60_9</name>
    <dbReference type="NCBI Taxonomy" id="1817755"/>
    <lineage>
        <taxon>Bacteria</taxon>
        <taxon>Pseudomonadati</taxon>
        <taxon>Pseudomonadota</taxon>
        <taxon>Candidatus Muproteobacteria</taxon>
    </lineage>
</organism>
<accession>A0A1F6V4Z5</accession>
<dbReference type="AlphaFoldDB" id="A0A1F6V4Z5"/>